<evidence type="ECO:0000313" key="1">
    <source>
        <dbReference type="EMBL" id="ABW29232.1"/>
    </source>
</evidence>
<evidence type="ECO:0000313" key="2">
    <source>
        <dbReference type="Proteomes" id="UP000000268"/>
    </source>
</evidence>
<sequence length="268" mass="30758">MKNITKLDVKRLRRDLLKILRYDPDYYLATRPVIELINCYGVLKKSSEAFFRSKRLKDEVALSRFEQKLGTCDPKFVGHEQLIIRGERGKSSAQISGTLAPAFFDYLQRGNGLPLNLTLFHINHKDQLKPLVTPQPHPVLRQRVKEERERIKDHFNSLPIQYLTQGMPSFVRLYHAICQLLWGIPGSSIQRYLGIQEFHCQESWWMFLDDANLEIFAMALEQVPSWVTSLETVASDVELSGSRWLATSGIVVSALKRGNVVQFGDRAA</sequence>
<reference evidence="1 2" key="1">
    <citation type="journal article" date="2008" name="Proc. Natl. Acad. Sci. U.S.A.">
        <title>Niche adaptation and genome expansion in the chlorophyll d-producing cyanobacterium Acaryochloris marina.</title>
        <authorList>
            <person name="Swingley W.D."/>
            <person name="Chen M."/>
            <person name="Cheung P.C."/>
            <person name="Conrad A.L."/>
            <person name="Dejesa L.C."/>
            <person name="Hao J."/>
            <person name="Honchak B.M."/>
            <person name="Karbach L.E."/>
            <person name="Kurdoglu A."/>
            <person name="Lahiri S."/>
            <person name="Mastrian S.D."/>
            <person name="Miyashita H."/>
            <person name="Page L."/>
            <person name="Ramakrishna P."/>
            <person name="Satoh S."/>
            <person name="Sattley W.M."/>
            <person name="Shimada Y."/>
            <person name="Taylor H.L."/>
            <person name="Tomo T."/>
            <person name="Tsuchiya T."/>
            <person name="Wang Z.T."/>
            <person name="Raymond J."/>
            <person name="Mimuro M."/>
            <person name="Blankenship R.E."/>
            <person name="Touchman J.W."/>
        </authorList>
    </citation>
    <scope>NUCLEOTIDE SEQUENCE [LARGE SCALE GENOMIC DNA]</scope>
    <source>
        <strain evidence="2">MBIC 11017</strain>
    </source>
</reference>
<keyword evidence="2" id="KW-1185">Reference proteome</keyword>
<accession>B0CCS0</accession>
<dbReference type="Proteomes" id="UP000000268">
    <property type="component" value="Chromosome"/>
</dbReference>
<dbReference type="KEGG" id="amr:AM1_4253"/>
<organism evidence="1 2">
    <name type="scientific">Acaryochloris marina (strain MBIC 11017)</name>
    <dbReference type="NCBI Taxonomy" id="329726"/>
    <lineage>
        <taxon>Bacteria</taxon>
        <taxon>Bacillati</taxon>
        <taxon>Cyanobacteriota</taxon>
        <taxon>Cyanophyceae</taxon>
        <taxon>Acaryochloridales</taxon>
        <taxon>Acaryochloridaceae</taxon>
        <taxon>Acaryochloris</taxon>
    </lineage>
</organism>
<dbReference type="EMBL" id="CP000828">
    <property type="protein sequence ID" value="ABW29232.1"/>
    <property type="molecule type" value="Genomic_DNA"/>
</dbReference>
<gene>
    <name evidence="1" type="ordered locus">AM1_4253</name>
</gene>
<name>B0CCS0_ACAM1</name>
<dbReference type="AlphaFoldDB" id="B0CCS0"/>
<dbReference type="STRING" id="329726.AM1_4253"/>
<protein>
    <submittedName>
        <fullName evidence="1">Uncharacterized protein</fullName>
    </submittedName>
</protein>
<dbReference type="HOGENOM" id="CLU_1036741_0_0_3"/>
<proteinExistence type="predicted"/>